<dbReference type="EMBL" id="QXGC01000001">
    <property type="protein sequence ID" value="KAE9256592.1"/>
    <property type="molecule type" value="Genomic_DNA"/>
</dbReference>
<dbReference type="PANTHER" id="PTHR24171">
    <property type="entry name" value="ANKYRIN REPEAT DOMAIN-CONTAINING PROTEIN 39-RELATED"/>
    <property type="match status" value="1"/>
</dbReference>
<keyword evidence="1" id="KW-0677">Repeat</keyword>
<reference evidence="6 7" key="1">
    <citation type="submission" date="2018-09" db="EMBL/GenBank/DDBJ databases">
        <title>Genomic investigation of the strawberry pathogen Phytophthora fragariae indicates pathogenicity is determined by transcriptional variation in three key races.</title>
        <authorList>
            <person name="Adams T.M."/>
            <person name="Armitage A.D."/>
            <person name="Sobczyk M.K."/>
            <person name="Bates H.J."/>
            <person name="Dunwell J.M."/>
            <person name="Nellist C.F."/>
            <person name="Harrison R.J."/>
        </authorList>
    </citation>
    <scope>NUCLEOTIDE SEQUENCE [LARGE SCALE GENOMIC DNA]</scope>
    <source>
        <strain evidence="5 6">BC-23</strain>
        <strain evidence="4 7">ONT-3</strain>
    </source>
</reference>
<evidence type="ECO:0000256" key="3">
    <source>
        <dbReference type="PROSITE-ProRule" id="PRU00023"/>
    </source>
</evidence>
<dbReference type="AlphaFoldDB" id="A0A6G0PWH4"/>
<feature type="repeat" description="ANK" evidence="3">
    <location>
        <begin position="72"/>
        <end position="104"/>
    </location>
</feature>
<dbReference type="InterPro" id="IPR036770">
    <property type="entry name" value="Ankyrin_rpt-contain_sf"/>
</dbReference>
<dbReference type="EMBL" id="QXFX01000001">
    <property type="protein sequence ID" value="KAE9140874.1"/>
    <property type="molecule type" value="Genomic_DNA"/>
</dbReference>
<dbReference type="Proteomes" id="UP000488956">
    <property type="component" value="Unassembled WGS sequence"/>
</dbReference>
<dbReference type="PROSITE" id="PS50297">
    <property type="entry name" value="ANK_REP_REGION"/>
    <property type="match status" value="3"/>
</dbReference>
<organism evidence="5 6">
    <name type="scientific">Phytophthora fragariae</name>
    <dbReference type="NCBI Taxonomy" id="53985"/>
    <lineage>
        <taxon>Eukaryota</taxon>
        <taxon>Sar</taxon>
        <taxon>Stramenopiles</taxon>
        <taxon>Oomycota</taxon>
        <taxon>Peronosporomycetes</taxon>
        <taxon>Peronosporales</taxon>
        <taxon>Peronosporaceae</taxon>
        <taxon>Phytophthora</taxon>
    </lineage>
</organism>
<dbReference type="InterPro" id="IPR002110">
    <property type="entry name" value="Ankyrin_rpt"/>
</dbReference>
<evidence type="ECO:0000256" key="2">
    <source>
        <dbReference type="ARBA" id="ARBA00023043"/>
    </source>
</evidence>
<accession>A0A6G0PWH4</accession>
<proteinExistence type="predicted"/>
<evidence type="ECO:0000313" key="6">
    <source>
        <dbReference type="Proteomes" id="UP000476176"/>
    </source>
</evidence>
<keyword evidence="2 3" id="KW-0040">ANK repeat</keyword>
<dbReference type="SMART" id="SM00248">
    <property type="entry name" value="ANK"/>
    <property type="match status" value="5"/>
</dbReference>
<dbReference type="Pfam" id="PF12796">
    <property type="entry name" value="Ank_2"/>
    <property type="match status" value="1"/>
</dbReference>
<sequence length="233" mass="26079">MFYQCLFLNFKLCEKAPTIRDGDVEQSFHFDFLAEAIYEPRDAFVYAASLNQVEVVRRWIVKKLNINELDKDGNHALYMAAQNESLEVLQLLLTSGANVGQQQGDGKTALHAACTWGRIDAARMLLANQANVGSRDNDGQVPLHCACRNGHEELVRLLLDSGVDLFVADDIGATPIDVARDWQRLDILDTLAAYRANEFREANRERVELAVNGLSNQVELPQGVRDIIADYLC</sequence>
<evidence type="ECO:0000256" key="1">
    <source>
        <dbReference type="ARBA" id="ARBA00022737"/>
    </source>
</evidence>
<comment type="caution">
    <text evidence="5">The sequence shown here is derived from an EMBL/GenBank/DDBJ whole genome shotgun (WGS) entry which is preliminary data.</text>
</comment>
<dbReference type="Proteomes" id="UP000476176">
    <property type="component" value="Unassembled WGS sequence"/>
</dbReference>
<feature type="repeat" description="ANK" evidence="3">
    <location>
        <begin position="105"/>
        <end position="137"/>
    </location>
</feature>
<gene>
    <name evidence="5" type="ORF">PF004_g41</name>
    <name evidence="4" type="ORF">PF010_g40</name>
</gene>
<feature type="repeat" description="ANK" evidence="3">
    <location>
        <begin position="138"/>
        <end position="170"/>
    </location>
</feature>
<evidence type="ECO:0000313" key="4">
    <source>
        <dbReference type="EMBL" id="KAE9140874.1"/>
    </source>
</evidence>
<dbReference type="Pfam" id="PF00023">
    <property type="entry name" value="Ank"/>
    <property type="match status" value="1"/>
</dbReference>
<evidence type="ECO:0000313" key="7">
    <source>
        <dbReference type="Proteomes" id="UP000488956"/>
    </source>
</evidence>
<dbReference type="SUPFAM" id="SSF48403">
    <property type="entry name" value="Ankyrin repeat"/>
    <property type="match status" value="1"/>
</dbReference>
<dbReference type="PROSITE" id="PS50088">
    <property type="entry name" value="ANK_REPEAT"/>
    <property type="match status" value="3"/>
</dbReference>
<evidence type="ECO:0000313" key="5">
    <source>
        <dbReference type="EMBL" id="KAE9256592.1"/>
    </source>
</evidence>
<dbReference type="Gene3D" id="1.25.40.20">
    <property type="entry name" value="Ankyrin repeat-containing domain"/>
    <property type="match status" value="1"/>
</dbReference>
<protein>
    <submittedName>
        <fullName evidence="5">Uncharacterized protein</fullName>
    </submittedName>
</protein>
<name>A0A6G0PWH4_9STRA</name>